<dbReference type="EMBL" id="AB477463">
    <property type="protein sequence ID" value="BAJ24487.1"/>
    <property type="molecule type" value="Genomic_DNA"/>
</dbReference>
<comment type="catalytic activity">
    <reaction evidence="10">
        <text>a ubiquinone + NADH + 5 H(+)(in) = a ubiquinol + NAD(+) + 4 H(+)(out)</text>
        <dbReference type="Rhea" id="RHEA:29091"/>
        <dbReference type="Rhea" id="RHEA-COMP:9565"/>
        <dbReference type="Rhea" id="RHEA-COMP:9566"/>
        <dbReference type="ChEBI" id="CHEBI:15378"/>
        <dbReference type="ChEBI" id="CHEBI:16389"/>
        <dbReference type="ChEBI" id="CHEBI:17976"/>
        <dbReference type="ChEBI" id="CHEBI:57540"/>
        <dbReference type="ChEBI" id="CHEBI:57945"/>
        <dbReference type="EC" id="7.1.1.2"/>
    </reaction>
</comment>
<evidence type="ECO:0000256" key="7">
    <source>
        <dbReference type="ARBA" id="ARBA00023027"/>
    </source>
</evidence>
<keyword evidence="4 11" id="KW-0812">Transmembrane</keyword>
<evidence type="ECO:0000256" key="10">
    <source>
        <dbReference type="ARBA" id="ARBA00049551"/>
    </source>
</evidence>
<evidence type="ECO:0000256" key="11">
    <source>
        <dbReference type="SAM" id="Phobius"/>
    </source>
</evidence>
<feature type="transmembrane region" description="Helical" evidence="11">
    <location>
        <begin position="6"/>
        <end position="23"/>
    </location>
</feature>
<sequence length="96" mass="11464">MLIYFIMSLFMFICGLLAFSFNYNHFLITLLSLEYIVLSLFWLVYMYLFISLYDLFFLMFILTFWVCEAALGLSLLVSLIRGFGNDYFFSFNLLQC</sequence>
<dbReference type="InterPro" id="IPR039428">
    <property type="entry name" value="NUOK/Mnh_C1-like"/>
</dbReference>
<dbReference type="Pfam" id="PF00420">
    <property type="entry name" value="Oxidored_q2"/>
    <property type="match status" value="1"/>
</dbReference>
<keyword evidence="8 11" id="KW-0472">Membrane</keyword>
<dbReference type="GeneID" id="9978603"/>
<accession>E2RUV3</accession>
<protein>
    <recommendedName>
        <fullName evidence="3">NADH-ubiquinone oxidoreductase chain 4L</fullName>
    </recommendedName>
    <alternativeName>
        <fullName evidence="9">NADH dehydrogenase subunit 4L</fullName>
    </alternativeName>
</protein>
<evidence type="ECO:0000256" key="5">
    <source>
        <dbReference type="ARBA" id="ARBA00022967"/>
    </source>
</evidence>
<feature type="transmembrane region" description="Helical" evidence="11">
    <location>
        <begin position="56"/>
        <end position="80"/>
    </location>
</feature>
<evidence type="ECO:0000256" key="2">
    <source>
        <dbReference type="ARBA" id="ARBA00010519"/>
    </source>
</evidence>
<keyword evidence="5" id="KW-1278">Translocase</keyword>
<keyword evidence="7" id="KW-0520">NAD</keyword>
<feature type="transmembrane region" description="Helical" evidence="11">
    <location>
        <begin position="30"/>
        <end position="50"/>
    </location>
</feature>
<dbReference type="GO" id="GO:0016020">
    <property type="term" value="C:membrane"/>
    <property type="evidence" value="ECO:0007669"/>
    <property type="project" value="UniProtKB-SubCell"/>
</dbReference>
<evidence type="ECO:0000256" key="8">
    <source>
        <dbReference type="ARBA" id="ARBA00023136"/>
    </source>
</evidence>
<dbReference type="AlphaFoldDB" id="E2RUV3"/>
<dbReference type="CTD" id="4539"/>
<organism evidence="12">
    <name type="scientific">Ramulus mikado</name>
    <dbReference type="NCBI Taxonomy" id="2823491"/>
    <lineage>
        <taxon>Eukaryota</taxon>
        <taxon>Metazoa</taxon>
        <taxon>Ecdysozoa</taxon>
        <taxon>Arthropoda</taxon>
        <taxon>Hexapoda</taxon>
        <taxon>Insecta</taxon>
        <taxon>Pterygota</taxon>
        <taxon>Neoptera</taxon>
        <taxon>Polyneoptera</taxon>
        <taxon>Phasmatodea</taxon>
        <taxon>Verophasmatodea</taxon>
        <taxon>Anareolatae</taxon>
        <taxon>Phasmatidae</taxon>
        <taxon>Clitumninae</taxon>
        <taxon>Clitumnini</taxon>
        <taxon>Ramulus</taxon>
    </lineage>
</organism>
<gene>
    <name evidence="12" type="primary">ND4L</name>
</gene>
<evidence type="ECO:0000256" key="6">
    <source>
        <dbReference type="ARBA" id="ARBA00022989"/>
    </source>
</evidence>
<geneLocation type="mitochondrion" evidence="12"/>
<dbReference type="GO" id="GO:0008137">
    <property type="term" value="F:NADH dehydrogenase (ubiquinone) activity"/>
    <property type="evidence" value="ECO:0007669"/>
    <property type="project" value="UniProtKB-EC"/>
</dbReference>
<proteinExistence type="inferred from homology"/>
<name>E2RUV3_9NEOP</name>
<evidence type="ECO:0000313" key="12">
    <source>
        <dbReference type="EMBL" id="BAJ24487.1"/>
    </source>
</evidence>
<dbReference type="Gene3D" id="1.10.287.3510">
    <property type="match status" value="1"/>
</dbReference>
<reference evidence="12" key="1">
    <citation type="journal article" date="2011" name="Mol. Phylogenet. Evol.">
        <title>Exploring the molecular phylogeny of phasmids with whole mitochondrial genome sequences.</title>
        <authorList>
            <person name="Komoto N."/>
            <person name="Yukuhiro K."/>
            <person name="Ueda K."/>
            <person name="Tomita S."/>
        </authorList>
    </citation>
    <scope>NUCLEOTIDE SEQUENCE</scope>
</reference>
<comment type="similarity">
    <text evidence="2">Belongs to the complex I subunit 4L family.</text>
</comment>
<keyword evidence="12" id="KW-0496">Mitochondrion</keyword>
<dbReference type="RefSeq" id="YP_004021861.1">
    <property type="nucleotide sequence ID" value="NC_014702.1"/>
</dbReference>
<evidence type="ECO:0000256" key="9">
    <source>
        <dbReference type="ARBA" id="ARBA00031586"/>
    </source>
</evidence>
<evidence type="ECO:0000256" key="3">
    <source>
        <dbReference type="ARBA" id="ARBA00016612"/>
    </source>
</evidence>
<keyword evidence="6 11" id="KW-1133">Transmembrane helix</keyword>
<evidence type="ECO:0000256" key="4">
    <source>
        <dbReference type="ARBA" id="ARBA00022692"/>
    </source>
</evidence>
<evidence type="ECO:0000256" key="1">
    <source>
        <dbReference type="ARBA" id="ARBA00004141"/>
    </source>
</evidence>
<comment type="subcellular location">
    <subcellularLocation>
        <location evidence="1">Membrane</location>
        <topology evidence="1">Multi-pass membrane protein</topology>
    </subcellularLocation>
</comment>